<dbReference type="SMART" id="SM00575">
    <property type="entry name" value="ZnF_PMZ"/>
    <property type="match status" value="1"/>
</dbReference>
<dbReference type="Proteomes" id="UP000077755">
    <property type="component" value="Chromosome 5"/>
</dbReference>
<feature type="region of interest" description="Disordered" evidence="5">
    <location>
        <begin position="250"/>
        <end position="270"/>
    </location>
</feature>
<protein>
    <recommendedName>
        <fullName evidence="6">SWIM-type domain-containing protein</fullName>
    </recommendedName>
</protein>
<sequence length="338" mass="38296">MEKPTSQWSRSAFRTTCISDMFVNNHCEIFNNSIREYRDLPIIGLLQGLHKSAMKRIQTRRDKMAKSYALNPICPNAMRKVNNKYLVTMTEGGHEIVVDLDARTCACRKFDLTGLPCYHACACIHWKNLKLVDFIHTAYSKDMYLACYQHTVEPITSEQYWEKTGIPGPLPPVFKVQPGRPKKARNKKNDVPADQTKLIRKNLFVFCSYCKERDHNARTCPAKIADKANGSIHAKKKKNAELVASKIMKQRVSKTKETPEPTKTPDPIPQIEVQGYNQGGVFTSYTQPSRVENAPLGIQPQRFLVRGQYMTTLKQIEAEASARKSALGKGHHGETELG</sequence>
<evidence type="ECO:0000259" key="6">
    <source>
        <dbReference type="PROSITE" id="PS50966"/>
    </source>
</evidence>
<dbReference type="Pfam" id="PF04434">
    <property type="entry name" value="SWIM"/>
    <property type="match status" value="1"/>
</dbReference>
<keyword evidence="8" id="KW-1185">Reference proteome</keyword>
<evidence type="ECO:0000313" key="8">
    <source>
        <dbReference type="Proteomes" id="UP000077755"/>
    </source>
</evidence>
<keyword evidence="1" id="KW-0479">Metal-binding</keyword>
<dbReference type="InterPro" id="IPR007527">
    <property type="entry name" value="Znf_SWIM"/>
</dbReference>
<accession>A0AAF0X5D7</accession>
<evidence type="ECO:0000256" key="3">
    <source>
        <dbReference type="ARBA" id="ARBA00022833"/>
    </source>
</evidence>
<reference evidence="7" key="2">
    <citation type="submission" date="2022-03" db="EMBL/GenBank/DDBJ databases">
        <title>Draft title - Genomic analysis of global carrot germplasm unveils the trajectory of domestication and the origin of high carotenoid orange carrot.</title>
        <authorList>
            <person name="Iorizzo M."/>
            <person name="Ellison S."/>
            <person name="Senalik D."/>
            <person name="Macko-Podgorni A."/>
            <person name="Grzebelus D."/>
            <person name="Bostan H."/>
            <person name="Rolling W."/>
            <person name="Curaba J."/>
            <person name="Simon P."/>
        </authorList>
    </citation>
    <scope>NUCLEOTIDE SEQUENCE</scope>
    <source>
        <tissue evidence="7">Leaf</tissue>
    </source>
</reference>
<name>A0AAF0X5D7_DAUCS</name>
<dbReference type="PANTHER" id="PTHR31973:SF187">
    <property type="entry name" value="MUTATOR TRANSPOSASE MUDRA PROTEIN"/>
    <property type="match status" value="1"/>
</dbReference>
<organism evidence="7 8">
    <name type="scientific">Daucus carota subsp. sativus</name>
    <name type="common">Carrot</name>
    <dbReference type="NCBI Taxonomy" id="79200"/>
    <lineage>
        <taxon>Eukaryota</taxon>
        <taxon>Viridiplantae</taxon>
        <taxon>Streptophyta</taxon>
        <taxon>Embryophyta</taxon>
        <taxon>Tracheophyta</taxon>
        <taxon>Spermatophyta</taxon>
        <taxon>Magnoliopsida</taxon>
        <taxon>eudicotyledons</taxon>
        <taxon>Gunneridae</taxon>
        <taxon>Pentapetalae</taxon>
        <taxon>asterids</taxon>
        <taxon>campanulids</taxon>
        <taxon>Apiales</taxon>
        <taxon>Apiaceae</taxon>
        <taxon>Apioideae</taxon>
        <taxon>Scandiceae</taxon>
        <taxon>Daucinae</taxon>
        <taxon>Daucus</taxon>
        <taxon>Daucus sect. Daucus</taxon>
    </lineage>
</organism>
<evidence type="ECO:0000256" key="4">
    <source>
        <dbReference type="PROSITE-ProRule" id="PRU00325"/>
    </source>
</evidence>
<gene>
    <name evidence="7" type="ORF">DCAR_0520142</name>
</gene>
<dbReference type="GO" id="GO:0008270">
    <property type="term" value="F:zinc ion binding"/>
    <property type="evidence" value="ECO:0007669"/>
    <property type="project" value="UniProtKB-KW"/>
</dbReference>
<keyword evidence="3" id="KW-0862">Zinc</keyword>
<dbReference type="AlphaFoldDB" id="A0AAF0X5D7"/>
<evidence type="ECO:0000313" key="7">
    <source>
        <dbReference type="EMBL" id="WOH00767.1"/>
    </source>
</evidence>
<keyword evidence="2 4" id="KW-0863">Zinc-finger</keyword>
<dbReference type="EMBL" id="CP093347">
    <property type="protein sequence ID" value="WOH00767.1"/>
    <property type="molecule type" value="Genomic_DNA"/>
</dbReference>
<dbReference type="PANTHER" id="PTHR31973">
    <property type="entry name" value="POLYPROTEIN, PUTATIVE-RELATED"/>
    <property type="match status" value="1"/>
</dbReference>
<evidence type="ECO:0000256" key="5">
    <source>
        <dbReference type="SAM" id="MobiDB-lite"/>
    </source>
</evidence>
<evidence type="ECO:0000256" key="1">
    <source>
        <dbReference type="ARBA" id="ARBA00022723"/>
    </source>
</evidence>
<reference evidence="7" key="1">
    <citation type="journal article" date="2016" name="Nat. Genet.">
        <title>A high-quality carrot genome assembly provides new insights into carotenoid accumulation and asterid genome evolution.</title>
        <authorList>
            <person name="Iorizzo M."/>
            <person name="Ellison S."/>
            <person name="Senalik D."/>
            <person name="Zeng P."/>
            <person name="Satapoomin P."/>
            <person name="Huang J."/>
            <person name="Bowman M."/>
            <person name="Iovene M."/>
            <person name="Sanseverino W."/>
            <person name="Cavagnaro P."/>
            <person name="Yildiz M."/>
            <person name="Macko-Podgorni A."/>
            <person name="Moranska E."/>
            <person name="Grzebelus E."/>
            <person name="Grzebelus D."/>
            <person name="Ashrafi H."/>
            <person name="Zheng Z."/>
            <person name="Cheng S."/>
            <person name="Spooner D."/>
            <person name="Van Deynze A."/>
            <person name="Simon P."/>
        </authorList>
    </citation>
    <scope>NUCLEOTIDE SEQUENCE</scope>
    <source>
        <tissue evidence="7">Leaf</tissue>
    </source>
</reference>
<dbReference type="InterPro" id="IPR006564">
    <property type="entry name" value="Znf_PMZ"/>
</dbReference>
<proteinExistence type="predicted"/>
<dbReference type="PROSITE" id="PS50966">
    <property type="entry name" value="ZF_SWIM"/>
    <property type="match status" value="1"/>
</dbReference>
<evidence type="ECO:0000256" key="2">
    <source>
        <dbReference type="ARBA" id="ARBA00022771"/>
    </source>
</evidence>
<feature type="domain" description="SWIM-type" evidence="6">
    <location>
        <begin position="85"/>
        <end position="128"/>
    </location>
</feature>